<name>B0CZK0_LACBS</name>
<gene>
    <name evidence="2" type="ORF">LACBIDRAFT_323237</name>
</gene>
<dbReference type="InterPro" id="IPR001810">
    <property type="entry name" value="F-box_dom"/>
</dbReference>
<dbReference type="EMBL" id="DS547094">
    <property type="protein sequence ID" value="EDR12158.1"/>
    <property type="molecule type" value="Genomic_DNA"/>
</dbReference>
<dbReference type="OrthoDB" id="3039479at2759"/>
<dbReference type="AlphaFoldDB" id="B0CZK0"/>
<sequence length="585" mass="67044">MVRALRGSDLLTLPRIKSNFASGYTGCETCGLPNGISPDEKKFDTFNLNILGNRLFPSPADEEIIYENVRKAKADISVIDKGMAQLAEIFSRLRERRDDLQGYVDKQLSLLSPIHHLPDDVLIEIFGHCCPTDSDSYASNDPQGVQWRIAKVCKRWSDIVTSIRSIWSSINVDLTLYANLKRWSYANTLKTMARTCLVRSGRHPLRLHFAAWEVNFFDRSFFNTFWRQKDRWQVIFVPDELIYYWDSNEFIDSLPSWEPASFPILRKMSIQSSSSHSYRPEDLPIFRMAPQLSHLSLNAFPRPMQILTITWSQITHFISKNCEYHSIDDYFELLQAMPHLISLTIENHVVFSVNERQPPKRRVLRNHMLRLDIQASWTPMYELLQCLEAPHLTEVQLTYRDSLPGAHAVIKLIYMICEFCQLSPSLAALALSGFSPATVNRILEYTPGIEVLDLTLQGTSVNEVLSKMTWKIGEASVLPKLQTMFVGNSLDRDAVLDLMQMVGSRFLDNAEKPGHTEMPLQTLVLNNVTSTWLELDALKRFVNNLGGVVMEIGTWTPLHYGYSGFRHGVPVWVGRLNDHSLTQFR</sequence>
<dbReference type="Pfam" id="PF12937">
    <property type="entry name" value="F-box-like"/>
    <property type="match status" value="1"/>
</dbReference>
<dbReference type="Proteomes" id="UP000001194">
    <property type="component" value="Unassembled WGS sequence"/>
</dbReference>
<evidence type="ECO:0000259" key="1">
    <source>
        <dbReference type="PROSITE" id="PS50181"/>
    </source>
</evidence>
<proteinExistence type="predicted"/>
<organism evidence="3">
    <name type="scientific">Laccaria bicolor (strain S238N-H82 / ATCC MYA-4686)</name>
    <name type="common">Bicoloured deceiver</name>
    <name type="synonym">Laccaria laccata var. bicolor</name>
    <dbReference type="NCBI Taxonomy" id="486041"/>
    <lineage>
        <taxon>Eukaryota</taxon>
        <taxon>Fungi</taxon>
        <taxon>Dikarya</taxon>
        <taxon>Basidiomycota</taxon>
        <taxon>Agaricomycotina</taxon>
        <taxon>Agaricomycetes</taxon>
        <taxon>Agaricomycetidae</taxon>
        <taxon>Agaricales</taxon>
        <taxon>Agaricineae</taxon>
        <taxon>Hydnangiaceae</taxon>
        <taxon>Laccaria</taxon>
    </lineage>
</organism>
<dbReference type="CDD" id="cd09917">
    <property type="entry name" value="F-box_SF"/>
    <property type="match status" value="1"/>
</dbReference>
<accession>B0CZK0</accession>
<feature type="domain" description="F-box" evidence="1">
    <location>
        <begin position="111"/>
        <end position="170"/>
    </location>
</feature>
<evidence type="ECO:0000313" key="3">
    <source>
        <dbReference type="Proteomes" id="UP000001194"/>
    </source>
</evidence>
<dbReference type="KEGG" id="lbc:LACBIDRAFT_323237"/>
<evidence type="ECO:0000313" key="2">
    <source>
        <dbReference type="EMBL" id="EDR12158.1"/>
    </source>
</evidence>
<dbReference type="PROSITE" id="PS50181">
    <property type="entry name" value="FBOX"/>
    <property type="match status" value="1"/>
</dbReference>
<protein>
    <submittedName>
        <fullName evidence="2">Predicted protein</fullName>
    </submittedName>
</protein>
<reference evidence="2 3" key="1">
    <citation type="journal article" date="2008" name="Nature">
        <title>The genome of Laccaria bicolor provides insights into mycorrhizal symbiosis.</title>
        <authorList>
            <person name="Martin F."/>
            <person name="Aerts A."/>
            <person name="Ahren D."/>
            <person name="Brun A."/>
            <person name="Danchin E.G.J."/>
            <person name="Duchaussoy F."/>
            <person name="Gibon J."/>
            <person name="Kohler A."/>
            <person name="Lindquist E."/>
            <person name="Pereda V."/>
            <person name="Salamov A."/>
            <person name="Shapiro H.J."/>
            <person name="Wuyts J."/>
            <person name="Blaudez D."/>
            <person name="Buee M."/>
            <person name="Brokstein P."/>
            <person name="Canbaeck B."/>
            <person name="Cohen D."/>
            <person name="Courty P.E."/>
            <person name="Coutinho P.M."/>
            <person name="Delaruelle C."/>
            <person name="Detter J.C."/>
            <person name="Deveau A."/>
            <person name="DiFazio S."/>
            <person name="Duplessis S."/>
            <person name="Fraissinet-Tachet L."/>
            <person name="Lucic E."/>
            <person name="Frey-Klett P."/>
            <person name="Fourrey C."/>
            <person name="Feussner I."/>
            <person name="Gay G."/>
            <person name="Grimwood J."/>
            <person name="Hoegger P.J."/>
            <person name="Jain P."/>
            <person name="Kilaru S."/>
            <person name="Labbe J."/>
            <person name="Lin Y.C."/>
            <person name="Legue V."/>
            <person name="Le Tacon F."/>
            <person name="Marmeisse R."/>
            <person name="Melayah D."/>
            <person name="Montanini B."/>
            <person name="Muratet M."/>
            <person name="Nehls U."/>
            <person name="Niculita-Hirzel H."/>
            <person name="Oudot-Le Secq M.P."/>
            <person name="Peter M."/>
            <person name="Quesneville H."/>
            <person name="Rajashekar B."/>
            <person name="Reich M."/>
            <person name="Rouhier N."/>
            <person name="Schmutz J."/>
            <person name="Yin T."/>
            <person name="Chalot M."/>
            <person name="Henrissat B."/>
            <person name="Kuees U."/>
            <person name="Lucas S."/>
            <person name="Van de Peer Y."/>
            <person name="Podila G.K."/>
            <person name="Polle A."/>
            <person name="Pukkila P.J."/>
            <person name="Richardson P.M."/>
            <person name="Rouze P."/>
            <person name="Sanders I.R."/>
            <person name="Stajich J.E."/>
            <person name="Tunlid A."/>
            <person name="Tuskan G."/>
            <person name="Grigoriev I.V."/>
        </authorList>
    </citation>
    <scope>NUCLEOTIDE SEQUENCE [LARGE SCALE GENOMIC DNA]</scope>
    <source>
        <strain evidence="3">S238N-H82 / ATCC MYA-4686</strain>
    </source>
</reference>
<dbReference type="Gene3D" id="1.20.1280.50">
    <property type="match status" value="1"/>
</dbReference>
<dbReference type="GeneID" id="6072132"/>
<keyword evidence="3" id="KW-1185">Reference proteome</keyword>
<dbReference type="InParanoid" id="B0CZK0"/>
<dbReference type="HOGENOM" id="CLU_471778_0_0_1"/>
<dbReference type="RefSeq" id="XP_001876422.1">
    <property type="nucleotide sequence ID" value="XM_001876387.1"/>
</dbReference>